<accession>A0A8T8XBD4</accession>
<dbReference type="EMBL" id="KZ824775">
    <property type="protein sequence ID" value="RAH85395.1"/>
    <property type="molecule type" value="Genomic_DNA"/>
</dbReference>
<keyword evidence="2" id="KW-1185">Reference proteome</keyword>
<evidence type="ECO:0000313" key="2">
    <source>
        <dbReference type="Proteomes" id="UP000249497"/>
    </source>
</evidence>
<dbReference type="GeneID" id="37174223"/>
<reference evidence="1 2" key="1">
    <citation type="submission" date="2018-02" db="EMBL/GenBank/DDBJ databases">
        <title>The genomes of Aspergillus section Nigri reveals drivers in fungal speciation.</title>
        <authorList>
            <consortium name="DOE Joint Genome Institute"/>
            <person name="Vesth T.C."/>
            <person name="Nybo J."/>
            <person name="Theobald S."/>
            <person name="Brandl J."/>
            <person name="Frisvad J.C."/>
            <person name="Nielsen K.F."/>
            <person name="Lyhne E.K."/>
            <person name="Kogle M.E."/>
            <person name="Kuo A."/>
            <person name="Riley R."/>
            <person name="Clum A."/>
            <person name="Nolan M."/>
            <person name="Lipzen A."/>
            <person name="Salamov A."/>
            <person name="Henrissat B."/>
            <person name="Wiebenga A."/>
            <person name="De vries R.P."/>
            <person name="Grigoriev I.V."/>
            <person name="Mortensen U.H."/>
            <person name="Andersen M.R."/>
            <person name="Baker S.E."/>
        </authorList>
    </citation>
    <scope>NUCLEOTIDE SEQUENCE [LARGE SCALE GENOMIC DNA]</scope>
    <source>
        <strain evidence="1 2">CBS 114.51</strain>
    </source>
</reference>
<proteinExistence type="predicted"/>
<sequence length="206" mass="23715">MYAYWYRSVKQKHLPKLQGPRNSQYCRWTTQDELEKIILGQLPNKDLEIRLALVSSTRRNASISPYIPPRETILPVIRSTPSYDFQGRKKNSDKHIFRVSSLAGGWSPAFPWIPRHRKFAWLCGMKAHNHHTETTLSLPSSIPSLPQPPKSIGTTTPKTLAQMTQRFITFSPLLFIVDPKSETRNPGYAMDHIVILQQRERKEVPG</sequence>
<evidence type="ECO:0000313" key="1">
    <source>
        <dbReference type="EMBL" id="RAH85395.1"/>
    </source>
</evidence>
<protein>
    <submittedName>
        <fullName evidence="1">Uncharacterized protein</fullName>
    </submittedName>
</protein>
<gene>
    <name evidence="1" type="ORF">BO86DRAFT_376403</name>
</gene>
<dbReference type="RefSeq" id="XP_025531289.1">
    <property type="nucleotide sequence ID" value="XM_025670531.1"/>
</dbReference>
<dbReference type="AlphaFoldDB" id="A0A8T8XBD4"/>
<name>A0A8T8XBD4_ASPJA</name>
<dbReference type="Proteomes" id="UP000249497">
    <property type="component" value="Unassembled WGS sequence"/>
</dbReference>
<organism evidence="1 2">
    <name type="scientific">Aspergillus japonicus CBS 114.51</name>
    <dbReference type="NCBI Taxonomy" id="1448312"/>
    <lineage>
        <taxon>Eukaryota</taxon>
        <taxon>Fungi</taxon>
        <taxon>Dikarya</taxon>
        <taxon>Ascomycota</taxon>
        <taxon>Pezizomycotina</taxon>
        <taxon>Eurotiomycetes</taxon>
        <taxon>Eurotiomycetidae</taxon>
        <taxon>Eurotiales</taxon>
        <taxon>Aspergillaceae</taxon>
        <taxon>Aspergillus</taxon>
        <taxon>Aspergillus subgen. Circumdati</taxon>
    </lineage>
</organism>